<dbReference type="Proteomes" id="UP000199377">
    <property type="component" value="Unassembled WGS sequence"/>
</dbReference>
<organism evidence="2 3">
    <name type="scientific">Albimonas pacifica</name>
    <dbReference type="NCBI Taxonomy" id="1114924"/>
    <lineage>
        <taxon>Bacteria</taxon>
        <taxon>Pseudomonadati</taxon>
        <taxon>Pseudomonadota</taxon>
        <taxon>Alphaproteobacteria</taxon>
        <taxon>Rhodobacterales</taxon>
        <taxon>Paracoccaceae</taxon>
        <taxon>Albimonas</taxon>
    </lineage>
</organism>
<gene>
    <name evidence="2" type="ORF">SAMN05216258_102332</name>
</gene>
<name>A0A1I3D214_9RHOB</name>
<feature type="chain" id="PRO_5011453034" description="Invasion protein IalB, involved in pathogenesis" evidence="1">
    <location>
        <begin position="35"/>
        <end position="187"/>
    </location>
</feature>
<sequence length="187" mass="19703">MKAEAKREGAKRIGARLAAAALALAAAAAAPAQATAQQSTNRVEAFRDWSVFTADAGGPVCWIVTQPQSSVATRSGKPVQVQRGDIYLTVAVRPRQGVNSEIAMVAGYPFRDGSTVKAEVGSRSFELFTEGENAWTYPNDDGEIINAMKAGAAIVMTGVSSRGTTTIDRFSLLGFTDALTSAQTRCK</sequence>
<keyword evidence="3" id="KW-1185">Reference proteome</keyword>
<protein>
    <recommendedName>
        <fullName evidence="4">Invasion protein IalB, involved in pathogenesis</fullName>
    </recommendedName>
</protein>
<evidence type="ECO:0000313" key="3">
    <source>
        <dbReference type="Proteomes" id="UP000199377"/>
    </source>
</evidence>
<keyword evidence="1" id="KW-0732">Signal</keyword>
<dbReference type="AlphaFoldDB" id="A0A1I3D214"/>
<dbReference type="Pfam" id="PF06776">
    <property type="entry name" value="IalB"/>
    <property type="match status" value="1"/>
</dbReference>
<accession>A0A1I3D214</accession>
<evidence type="ECO:0000256" key="1">
    <source>
        <dbReference type="SAM" id="SignalP"/>
    </source>
</evidence>
<reference evidence="2 3" key="1">
    <citation type="submission" date="2016-10" db="EMBL/GenBank/DDBJ databases">
        <authorList>
            <person name="de Groot N.N."/>
        </authorList>
    </citation>
    <scope>NUCLEOTIDE SEQUENCE [LARGE SCALE GENOMIC DNA]</scope>
    <source>
        <strain evidence="2 3">CGMCC 1.11030</strain>
    </source>
</reference>
<evidence type="ECO:0008006" key="4">
    <source>
        <dbReference type="Google" id="ProtNLM"/>
    </source>
</evidence>
<dbReference type="STRING" id="1114924.SAMN05216258_102332"/>
<proteinExistence type="predicted"/>
<dbReference type="EMBL" id="FOQH01000002">
    <property type="protein sequence ID" value="SFH80569.1"/>
    <property type="molecule type" value="Genomic_DNA"/>
</dbReference>
<dbReference type="RefSeq" id="WP_092858290.1">
    <property type="nucleotide sequence ID" value="NZ_FOQH01000002.1"/>
</dbReference>
<evidence type="ECO:0000313" key="2">
    <source>
        <dbReference type="EMBL" id="SFH80569.1"/>
    </source>
</evidence>
<feature type="signal peptide" evidence="1">
    <location>
        <begin position="1"/>
        <end position="34"/>
    </location>
</feature>
<dbReference type="InterPro" id="IPR010642">
    <property type="entry name" value="Invasion_prot_B"/>
</dbReference>